<sequence>MKKILLLLFIIGLSSQEIQAQAKQRKVLLLQIAALQTYIGYAKKGYTVVKNGLNFIGDVKKGEVNLHSDYFSSIKKVNPKVQHYVKVAEIIALQIKIIKVYKETFEQLRQDDLFYGNELDYIERTFDKLIDNCNETLNQLFVIATDVKLEMTDDQRIKRIDGLHETMLDDYSFCENFSQEIKVLSLSKAKEKNDVKQSHVLLGL</sequence>
<name>A0A1M5W423_FLAJO</name>
<evidence type="ECO:0000256" key="1">
    <source>
        <dbReference type="SAM" id="SignalP"/>
    </source>
</evidence>
<keyword evidence="1" id="KW-0732">Signal</keyword>
<organism evidence="2 3">
    <name type="scientific">Flavobacterium johnsoniae</name>
    <name type="common">Cytophaga johnsonae</name>
    <dbReference type="NCBI Taxonomy" id="986"/>
    <lineage>
        <taxon>Bacteria</taxon>
        <taxon>Pseudomonadati</taxon>
        <taxon>Bacteroidota</taxon>
        <taxon>Flavobacteriia</taxon>
        <taxon>Flavobacteriales</taxon>
        <taxon>Flavobacteriaceae</taxon>
        <taxon>Flavobacterium</taxon>
    </lineage>
</organism>
<reference evidence="2 3" key="1">
    <citation type="submission" date="2016-11" db="EMBL/GenBank/DDBJ databases">
        <authorList>
            <person name="Jaros S."/>
            <person name="Januszkiewicz K."/>
            <person name="Wedrychowicz H."/>
        </authorList>
    </citation>
    <scope>NUCLEOTIDE SEQUENCE [LARGE SCALE GENOMIC DNA]</scope>
    <source>
        <strain evidence="2 3">DSM 6792</strain>
    </source>
</reference>
<dbReference type="Proteomes" id="UP000184112">
    <property type="component" value="Unassembled WGS sequence"/>
</dbReference>
<evidence type="ECO:0000313" key="2">
    <source>
        <dbReference type="EMBL" id="SHH82198.1"/>
    </source>
</evidence>
<feature type="chain" id="PRO_5012296631" description="TerB family tellurite resistance protein" evidence="1">
    <location>
        <begin position="21"/>
        <end position="204"/>
    </location>
</feature>
<evidence type="ECO:0000313" key="3">
    <source>
        <dbReference type="Proteomes" id="UP000184112"/>
    </source>
</evidence>
<dbReference type="EMBL" id="FQWH01000023">
    <property type="protein sequence ID" value="SHH82198.1"/>
    <property type="molecule type" value="Genomic_DNA"/>
</dbReference>
<dbReference type="AlphaFoldDB" id="A0A1M5W423"/>
<dbReference type="RefSeq" id="WP_073411878.1">
    <property type="nucleotide sequence ID" value="NZ_FQWH01000023.1"/>
</dbReference>
<feature type="signal peptide" evidence="1">
    <location>
        <begin position="1"/>
        <end position="20"/>
    </location>
</feature>
<proteinExistence type="predicted"/>
<evidence type="ECO:0008006" key="4">
    <source>
        <dbReference type="Google" id="ProtNLM"/>
    </source>
</evidence>
<protein>
    <recommendedName>
        <fullName evidence="4">TerB family tellurite resistance protein</fullName>
    </recommendedName>
</protein>
<accession>A0A1M5W423</accession>
<gene>
    <name evidence="2" type="ORF">SAMN05444388_12314</name>
</gene>